<dbReference type="InterPro" id="IPR014730">
    <property type="entry name" value="ETF_a/b_N"/>
</dbReference>
<dbReference type="SMART" id="SM00893">
    <property type="entry name" value="ETF"/>
    <property type="match status" value="1"/>
</dbReference>
<dbReference type="SUPFAM" id="SSF52467">
    <property type="entry name" value="DHS-like NAD/FAD-binding domain"/>
    <property type="match status" value="1"/>
</dbReference>
<evidence type="ECO:0000256" key="2">
    <source>
        <dbReference type="ARBA" id="ARBA00022448"/>
    </source>
</evidence>
<keyword evidence="2" id="KW-0813">Transport</keyword>
<reference evidence="6 7" key="1">
    <citation type="submission" date="2019-09" db="EMBL/GenBank/DDBJ databases">
        <title>Whole genome sequences of isolates from the Mars Exploration Rovers.</title>
        <authorList>
            <person name="Seuylemezian A."/>
            <person name="Vaishampayan P."/>
        </authorList>
    </citation>
    <scope>NUCLEOTIDE SEQUENCE [LARGE SCALE GENOMIC DNA]</scope>
    <source>
        <strain evidence="6 7">MER_TA_151</strain>
    </source>
</reference>
<dbReference type="Pfam" id="PF00766">
    <property type="entry name" value="ETF_alpha"/>
    <property type="match status" value="1"/>
</dbReference>
<evidence type="ECO:0000256" key="4">
    <source>
        <dbReference type="PIRSR" id="PIRSR000089-1"/>
    </source>
</evidence>
<dbReference type="InterPro" id="IPR001308">
    <property type="entry name" value="ETF_a/FixB"/>
</dbReference>
<proteinExistence type="inferred from homology"/>
<dbReference type="Proteomes" id="UP000326671">
    <property type="component" value="Unassembled WGS sequence"/>
</dbReference>
<dbReference type="Gene3D" id="3.40.50.620">
    <property type="entry name" value="HUPs"/>
    <property type="match status" value="1"/>
</dbReference>
<dbReference type="EMBL" id="VYKL01000010">
    <property type="protein sequence ID" value="KAA9028600.1"/>
    <property type="molecule type" value="Genomic_DNA"/>
</dbReference>
<dbReference type="GO" id="GO:0009055">
    <property type="term" value="F:electron transfer activity"/>
    <property type="evidence" value="ECO:0007669"/>
    <property type="project" value="InterPro"/>
</dbReference>
<feature type="binding site" evidence="4">
    <location>
        <position position="296"/>
    </location>
    <ligand>
        <name>FAD</name>
        <dbReference type="ChEBI" id="CHEBI:57692"/>
    </ligand>
</feature>
<dbReference type="SUPFAM" id="SSF52402">
    <property type="entry name" value="Adenine nucleotide alpha hydrolases-like"/>
    <property type="match status" value="1"/>
</dbReference>
<keyword evidence="3" id="KW-0285">Flavoprotein</keyword>
<feature type="binding site" evidence="4">
    <location>
        <begin position="275"/>
        <end position="282"/>
    </location>
    <ligand>
        <name>FAD</name>
        <dbReference type="ChEBI" id="CHEBI:57692"/>
    </ligand>
</feature>
<dbReference type="FunFam" id="3.40.50.1220:FF:000004">
    <property type="entry name" value="Electron transfer flavoprotein"/>
    <property type="match status" value="1"/>
</dbReference>
<dbReference type="RefSeq" id="WP_150438852.1">
    <property type="nucleotide sequence ID" value="NZ_VYKL01000010.1"/>
</dbReference>
<sequence>MQLDKENKNIFILAEAKDGELDTLALQMASRARQLADEWGCELNALILGHDLDAPVQQLSDKGFNTIYVVDHEEFEPYHPEIYVNTVTEFMKEQKPSLLLVGYTYLGMELGPILSKRLGTNLISNCVDITHENNSLFVTRPMFNGDVFAKIEVNELPLIASVQKNYLPVIEGSFLPAKVIVVQPNQQKHDVRAKILSILSPTIEGIDITKADILVSVGRGIGTKENIELARKLAEKLNGTVSGSRPITDMGWLPHECHVGISGRIVRPKIYIALGISGASQHVAGMIDSQYIIAINNDPNAPIFRVADCGIVGDIMEVVPALLESVPQA</sequence>
<dbReference type="InterPro" id="IPR029035">
    <property type="entry name" value="DHS-like_NAD/FAD-binding_dom"/>
</dbReference>
<feature type="domain" description="Electron transfer flavoprotein alpha/beta-subunit N-terminal" evidence="5">
    <location>
        <begin position="10"/>
        <end position="184"/>
    </location>
</feature>
<feature type="binding site" evidence="4">
    <location>
        <begin position="244"/>
        <end position="245"/>
    </location>
    <ligand>
        <name>FAD</name>
        <dbReference type="ChEBI" id="CHEBI:57692"/>
    </ligand>
</feature>
<name>A0A5J5I1Z8_9BACI</name>
<dbReference type="Gene3D" id="3.40.50.1220">
    <property type="entry name" value="TPP-binding domain"/>
    <property type="match status" value="1"/>
</dbReference>
<dbReference type="PANTHER" id="PTHR43153">
    <property type="entry name" value="ELECTRON TRANSFER FLAVOPROTEIN ALPHA"/>
    <property type="match status" value="1"/>
</dbReference>
<comment type="cofactor">
    <cofactor evidence="4">
        <name>FAD</name>
        <dbReference type="ChEBI" id="CHEBI:57692"/>
    </cofactor>
    <text evidence="4">Binds 1 FAD per dimer.</text>
</comment>
<comment type="similarity">
    <text evidence="1">Belongs to the ETF alpha-subunit/FixB family.</text>
</comment>
<evidence type="ECO:0000256" key="1">
    <source>
        <dbReference type="ARBA" id="ARBA00005817"/>
    </source>
</evidence>
<organism evidence="6 7">
    <name type="scientific">Niallia endozanthoxylica</name>
    <dbReference type="NCBI Taxonomy" id="2036016"/>
    <lineage>
        <taxon>Bacteria</taxon>
        <taxon>Bacillati</taxon>
        <taxon>Bacillota</taxon>
        <taxon>Bacilli</taxon>
        <taxon>Bacillales</taxon>
        <taxon>Bacillaceae</taxon>
        <taxon>Niallia</taxon>
    </lineage>
</organism>
<evidence type="ECO:0000256" key="3">
    <source>
        <dbReference type="ARBA" id="ARBA00022630"/>
    </source>
</evidence>
<dbReference type="PANTHER" id="PTHR43153:SF1">
    <property type="entry name" value="ELECTRON TRANSFER FLAVOPROTEIN SUBUNIT ALPHA, MITOCHONDRIAL"/>
    <property type="match status" value="1"/>
</dbReference>
<dbReference type="AlphaFoldDB" id="A0A5J5I1Z8"/>
<accession>A0A5J5I1Z8</accession>
<dbReference type="PIRSF" id="PIRSF000089">
    <property type="entry name" value="Electra_flavoP_a"/>
    <property type="match status" value="1"/>
</dbReference>
<keyword evidence="4" id="KW-0274">FAD</keyword>
<evidence type="ECO:0000259" key="5">
    <source>
        <dbReference type="SMART" id="SM00893"/>
    </source>
</evidence>
<dbReference type="Pfam" id="PF01012">
    <property type="entry name" value="ETF"/>
    <property type="match status" value="1"/>
</dbReference>
<dbReference type="GO" id="GO:0033539">
    <property type="term" value="P:fatty acid beta-oxidation using acyl-CoA dehydrogenase"/>
    <property type="evidence" value="ECO:0007669"/>
    <property type="project" value="TreeGrafter"/>
</dbReference>
<dbReference type="InterPro" id="IPR014729">
    <property type="entry name" value="Rossmann-like_a/b/a_fold"/>
</dbReference>
<dbReference type="OrthoDB" id="9770286at2"/>
<feature type="binding site" evidence="4">
    <location>
        <position position="219"/>
    </location>
    <ligand>
        <name>FAD</name>
        <dbReference type="ChEBI" id="CHEBI:57692"/>
    </ligand>
</feature>
<gene>
    <name evidence="6" type="ORF">F4V44_04840</name>
</gene>
<keyword evidence="7" id="KW-1185">Reference proteome</keyword>
<feature type="binding site" evidence="4">
    <location>
        <begin position="314"/>
        <end position="315"/>
    </location>
    <ligand>
        <name>FAD</name>
        <dbReference type="ChEBI" id="CHEBI:57692"/>
    </ligand>
</feature>
<dbReference type="InterPro" id="IPR014731">
    <property type="entry name" value="ETF_asu_C"/>
</dbReference>
<comment type="caution">
    <text evidence="6">The sequence shown here is derived from an EMBL/GenBank/DDBJ whole genome shotgun (WGS) entry which is preliminary data.</text>
</comment>
<dbReference type="GO" id="GO:0050660">
    <property type="term" value="F:flavin adenine dinucleotide binding"/>
    <property type="evidence" value="ECO:0007669"/>
    <property type="project" value="InterPro"/>
</dbReference>
<protein>
    <submittedName>
        <fullName evidence="6">Electron transfer flavoprotein subunit alpha/FixB family protein</fullName>
    </submittedName>
</protein>
<evidence type="ECO:0000313" key="7">
    <source>
        <dbReference type="Proteomes" id="UP000326671"/>
    </source>
</evidence>
<evidence type="ECO:0000313" key="6">
    <source>
        <dbReference type="EMBL" id="KAA9028600.1"/>
    </source>
</evidence>